<dbReference type="EMBL" id="AHAT01029965">
    <property type="status" value="NOT_ANNOTATED_CDS"/>
    <property type="molecule type" value="Genomic_DNA"/>
</dbReference>
<proteinExistence type="predicted"/>
<organism evidence="3 4">
    <name type="scientific">Lepisosteus oculatus</name>
    <name type="common">Spotted gar</name>
    <dbReference type="NCBI Taxonomy" id="7918"/>
    <lineage>
        <taxon>Eukaryota</taxon>
        <taxon>Metazoa</taxon>
        <taxon>Chordata</taxon>
        <taxon>Craniata</taxon>
        <taxon>Vertebrata</taxon>
        <taxon>Euteleostomi</taxon>
        <taxon>Actinopterygii</taxon>
        <taxon>Neopterygii</taxon>
        <taxon>Holostei</taxon>
        <taxon>Semionotiformes</taxon>
        <taxon>Lepisosteidae</taxon>
        <taxon>Lepisosteus</taxon>
    </lineage>
</organism>
<feature type="compositionally biased region" description="Basic and acidic residues" evidence="1">
    <location>
        <begin position="124"/>
        <end position="144"/>
    </location>
</feature>
<dbReference type="eggNOG" id="KOG4829">
    <property type="taxonomic scope" value="Eukaryota"/>
</dbReference>
<dbReference type="KEGG" id="loc:102689887"/>
<dbReference type="InterPro" id="IPR019327">
    <property type="entry name" value="WKF"/>
</dbReference>
<dbReference type="HOGENOM" id="CLU_091382_0_1_1"/>
<dbReference type="EMBL" id="AHAT01029959">
    <property type="status" value="NOT_ANNOTATED_CDS"/>
    <property type="molecule type" value="Genomic_DNA"/>
</dbReference>
<evidence type="ECO:0000259" key="2">
    <source>
        <dbReference type="Pfam" id="PF10180"/>
    </source>
</evidence>
<dbReference type="PANTHER" id="PTHR22306">
    <property type="entry name" value="CHROMOSOME 7 OPEN READING FRAME 50"/>
    <property type="match status" value="1"/>
</dbReference>
<dbReference type="AlphaFoldDB" id="W5M7A8"/>
<dbReference type="Proteomes" id="UP000018468">
    <property type="component" value="Linkage group LG13"/>
</dbReference>
<feature type="compositionally biased region" description="Acidic residues" evidence="1">
    <location>
        <begin position="107"/>
        <end position="120"/>
    </location>
</feature>
<dbReference type="EMBL" id="AHAT01029964">
    <property type="status" value="NOT_ANNOTATED_CDS"/>
    <property type="molecule type" value="Genomic_DNA"/>
</dbReference>
<dbReference type="InParanoid" id="W5M7A8"/>
<dbReference type="PANTHER" id="PTHR22306:SF2">
    <property type="entry name" value="CHROMOSOME 7 OPEN READING FRAME 50"/>
    <property type="match status" value="1"/>
</dbReference>
<protein>
    <submittedName>
        <fullName evidence="3">Chromosome LG13 open reading frame, human C7orf50</fullName>
    </submittedName>
</protein>
<evidence type="ECO:0000313" key="3">
    <source>
        <dbReference type="Ensembl" id="ENSLOCP00000004266.1"/>
    </source>
</evidence>
<sequence length="257" mass="29718">MAKNKKSDMESERKKKKSRKEKTDEAVERIDLVGAEDTTAKRRRTKTGRGDEECPLSVGTAVESQPEQLRGKKPKKRQAEEKPDSVEVTQSGKKEKKRKKIGREQEAEQDGGEDEEEEWGDLSPEERRQLERKVKKEMKKEEKRRLKATGVTLEKPEPSKATAAELALDYLTCWSQNRAQWRFQKTRQTWLLQHMYDSDKVPEESFAILLQYLEGLRGSARDTTVTRAEALVNERDGTESGDKERTRRAREVIQLLS</sequence>
<reference evidence="4" key="1">
    <citation type="submission" date="2011-12" db="EMBL/GenBank/DDBJ databases">
        <title>The Draft Genome of Lepisosteus oculatus.</title>
        <authorList>
            <consortium name="The Broad Institute Genome Assembly &amp; Analysis Group"/>
            <consortium name="Computational R&amp;D Group"/>
            <consortium name="and Sequencing Platform"/>
            <person name="Di Palma F."/>
            <person name="Alfoldi J."/>
            <person name="Johnson J."/>
            <person name="Berlin A."/>
            <person name="Gnerre S."/>
            <person name="Jaffe D."/>
            <person name="MacCallum I."/>
            <person name="Young S."/>
            <person name="Walker B.J."/>
            <person name="Lander E.S."/>
            <person name="Lindblad-Toh K."/>
        </authorList>
    </citation>
    <scope>NUCLEOTIDE SEQUENCE [LARGE SCALE GENOMIC DNA]</scope>
</reference>
<feature type="compositionally biased region" description="Basic and acidic residues" evidence="1">
    <location>
        <begin position="21"/>
        <end position="31"/>
    </location>
</feature>
<dbReference type="Ensembl" id="ENSLOCT00000004274.1">
    <property type="protein sequence ID" value="ENSLOCP00000004266.1"/>
    <property type="gene ID" value="ENSLOCG00000003601.1"/>
</dbReference>
<dbReference type="OrthoDB" id="10261563at2759"/>
<dbReference type="OMA" id="CWAENRS"/>
<accession>W5M7A8</accession>
<keyword evidence="4" id="KW-1185">Reference proteome</keyword>
<dbReference type="Pfam" id="PF10180">
    <property type="entry name" value="WKF"/>
    <property type="match status" value="1"/>
</dbReference>
<dbReference type="EMBL" id="AHAT01029966">
    <property type="status" value="NOT_ANNOTATED_CDS"/>
    <property type="molecule type" value="Genomic_DNA"/>
</dbReference>
<feature type="domain" description="WKF" evidence="2">
    <location>
        <begin position="169"/>
        <end position="230"/>
    </location>
</feature>
<dbReference type="EMBL" id="AHAT01029967">
    <property type="status" value="NOT_ANNOTATED_CDS"/>
    <property type="molecule type" value="Genomic_DNA"/>
</dbReference>
<evidence type="ECO:0000256" key="1">
    <source>
        <dbReference type="SAM" id="MobiDB-lite"/>
    </source>
</evidence>
<reference evidence="3" key="3">
    <citation type="submission" date="2025-09" db="UniProtKB">
        <authorList>
            <consortium name="Ensembl"/>
        </authorList>
    </citation>
    <scope>IDENTIFICATION</scope>
</reference>
<dbReference type="STRING" id="7918.ENSLOCP00000004266"/>
<dbReference type="EMBL" id="AHAT01029962">
    <property type="status" value="NOT_ANNOTATED_CDS"/>
    <property type="molecule type" value="Genomic_DNA"/>
</dbReference>
<evidence type="ECO:0000313" key="4">
    <source>
        <dbReference type="Proteomes" id="UP000018468"/>
    </source>
</evidence>
<feature type="region of interest" description="Disordered" evidence="1">
    <location>
        <begin position="1"/>
        <end position="149"/>
    </location>
</feature>
<feature type="compositionally biased region" description="Basic and acidic residues" evidence="1">
    <location>
        <begin position="1"/>
        <end position="13"/>
    </location>
</feature>
<reference evidence="3" key="2">
    <citation type="submission" date="2025-08" db="UniProtKB">
        <authorList>
            <consortium name="Ensembl"/>
        </authorList>
    </citation>
    <scope>IDENTIFICATION</scope>
</reference>
<dbReference type="EMBL" id="AHAT01029961">
    <property type="status" value="NOT_ANNOTATED_CDS"/>
    <property type="molecule type" value="Genomic_DNA"/>
</dbReference>
<dbReference type="EMBL" id="AHAT01029963">
    <property type="status" value="NOT_ANNOTATED_CDS"/>
    <property type="molecule type" value="Genomic_DNA"/>
</dbReference>
<dbReference type="GeneTree" id="ENSGT00390000017838"/>
<dbReference type="EMBL" id="AHAT01029960">
    <property type="status" value="NOT_ANNOTATED_CDS"/>
    <property type="molecule type" value="Genomic_DNA"/>
</dbReference>
<name>W5M7A8_LEPOC</name>
<dbReference type="Bgee" id="ENSLOCG00000003601">
    <property type="expression patterns" value="Expressed in ovary and 13 other cell types or tissues"/>
</dbReference>